<gene>
    <name evidence="1" type="ORF">DCHRY22_LOCUS15714</name>
</gene>
<evidence type="ECO:0000313" key="1">
    <source>
        <dbReference type="EMBL" id="CAG9585254.1"/>
    </source>
</evidence>
<name>A0A8J2WF97_9NEOP</name>
<evidence type="ECO:0000313" key="2">
    <source>
        <dbReference type="Proteomes" id="UP000789524"/>
    </source>
</evidence>
<dbReference type="AlphaFoldDB" id="A0A8J2WF97"/>
<protein>
    <submittedName>
        <fullName evidence="1">(African queen) hypothetical protein</fullName>
    </submittedName>
</protein>
<keyword evidence="2" id="KW-1185">Reference proteome</keyword>
<dbReference type="Proteomes" id="UP000789524">
    <property type="component" value="Unassembled WGS sequence"/>
</dbReference>
<dbReference type="EMBL" id="CAKASE010000083">
    <property type="protein sequence ID" value="CAG9585254.1"/>
    <property type="molecule type" value="Genomic_DNA"/>
</dbReference>
<comment type="caution">
    <text evidence="1">The sequence shown here is derived from an EMBL/GenBank/DDBJ whole genome shotgun (WGS) entry which is preliminary data.</text>
</comment>
<reference evidence="1" key="1">
    <citation type="submission" date="2021-09" db="EMBL/GenBank/DDBJ databases">
        <authorList>
            <person name="Martin H S."/>
        </authorList>
    </citation>
    <scope>NUCLEOTIDE SEQUENCE</scope>
</reference>
<organism evidence="1 2">
    <name type="scientific">Danaus chrysippus</name>
    <name type="common">African queen</name>
    <dbReference type="NCBI Taxonomy" id="151541"/>
    <lineage>
        <taxon>Eukaryota</taxon>
        <taxon>Metazoa</taxon>
        <taxon>Ecdysozoa</taxon>
        <taxon>Arthropoda</taxon>
        <taxon>Hexapoda</taxon>
        <taxon>Insecta</taxon>
        <taxon>Pterygota</taxon>
        <taxon>Neoptera</taxon>
        <taxon>Endopterygota</taxon>
        <taxon>Lepidoptera</taxon>
        <taxon>Glossata</taxon>
        <taxon>Ditrysia</taxon>
        <taxon>Papilionoidea</taxon>
        <taxon>Nymphalidae</taxon>
        <taxon>Danainae</taxon>
        <taxon>Danaini</taxon>
        <taxon>Danaina</taxon>
        <taxon>Danaus</taxon>
        <taxon>Anosia</taxon>
    </lineage>
</organism>
<accession>A0A8J2WF97</accession>
<sequence>MSATNQEIISDKEDVQVKTSEIQEATSNVKEDANTENITSVPVMRNAIIAPPNVPVCPPGMIMGSDGVCRDPF</sequence>
<proteinExistence type="predicted"/>